<keyword evidence="4" id="KW-0501">Molybdenum cofactor biosynthesis</keyword>
<keyword evidence="6" id="KW-0548">Nucleotidyltransferase</keyword>
<feature type="domain" description="MoaB/Mog" evidence="5">
    <location>
        <begin position="8"/>
        <end position="156"/>
    </location>
</feature>
<dbReference type="SUPFAM" id="SSF56436">
    <property type="entry name" value="C-type lectin-like"/>
    <property type="match status" value="1"/>
</dbReference>
<protein>
    <recommendedName>
        <fullName evidence="3">molybdopterin molybdotransferase</fullName>
        <ecNumber evidence="3">2.10.1.1</ecNumber>
    </recommendedName>
</protein>
<evidence type="ECO:0000256" key="1">
    <source>
        <dbReference type="ARBA" id="ARBA00005046"/>
    </source>
</evidence>
<dbReference type="Proteomes" id="UP000683360">
    <property type="component" value="Unassembled WGS sequence"/>
</dbReference>
<evidence type="ECO:0000313" key="6">
    <source>
        <dbReference type="EMBL" id="CAG2238305.1"/>
    </source>
</evidence>
<dbReference type="InterPro" id="IPR001453">
    <property type="entry name" value="MoaB/Mog_dom"/>
</dbReference>
<dbReference type="PANTHER" id="PTHR43764">
    <property type="entry name" value="MOLYBDENUM COFACTOR BIOSYNTHESIS"/>
    <property type="match status" value="1"/>
</dbReference>
<dbReference type="OrthoDB" id="4349954at2759"/>
<dbReference type="CDD" id="cd00037">
    <property type="entry name" value="CLECT"/>
    <property type="match status" value="1"/>
</dbReference>
<accession>A0A8S3U318</accession>
<dbReference type="InterPro" id="IPR016187">
    <property type="entry name" value="CTDL_fold"/>
</dbReference>
<dbReference type="SMART" id="SM00852">
    <property type="entry name" value="MoCF_biosynth"/>
    <property type="match status" value="1"/>
</dbReference>
<keyword evidence="7" id="KW-1185">Reference proteome</keyword>
<gene>
    <name evidence="6" type="ORF">MEDL_50713</name>
</gene>
<reference evidence="6" key="1">
    <citation type="submission" date="2021-03" db="EMBL/GenBank/DDBJ databases">
        <authorList>
            <person name="Bekaert M."/>
        </authorList>
    </citation>
    <scope>NUCLEOTIDE SEQUENCE</scope>
</reference>
<name>A0A8S3U318_MYTED</name>
<sequence>MIIKLHSYHILVSDSCSENRAEDRSGTNLCRLIREENLINGSVAVREIVSDDADKIKNKLMDWSDVKKLNLILTTGGTGFSQRDVTPEATKAILEKEAIGITIAMITQSLQVTKLAMLSRLVCGSRGQSLIINLPGSVKGSEDKLGEDVETDPLQNVHVTIQQTTPTETGSHTTDSINRSGRLNVIETTQHITPTGDGTADAGAATDCVGLQFDGTTWQWTDQTCNTARRYICEYPRVSIIIQLPVVWK</sequence>
<evidence type="ECO:0000256" key="4">
    <source>
        <dbReference type="ARBA" id="ARBA00023150"/>
    </source>
</evidence>
<organism evidence="6 7">
    <name type="scientific">Mytilus edulis</name>
    <name type="common">Blue mussel</name>
    <dbReference type="NCBI Taxonomy" id="6550"/>
    <lineage>
        <taxon>Eukaryota</taxon>
        <taxon>Metazoa</taxon>
        <taxon>Spiralia</taxon>
        <taxon>Lophotrochozoa</taxon>
        <taxon>Mollusca</taxon>
        <taxon>Bivalvia</taxon>
        <taxon>Autobranchia</taxon>
        <taxon>Pteriomorphia</taxon>
        <taxon>Mytilida</taxon>
        <taxon>Mytiloidea</taxon>
        <taxon>Mytilidae</taxon>
        <taxon>Mytilinae</taxon>
        <taxon>Mytilus</taxon>
    </lineage>
</organism>
<dbReference type="InterPro" id="IPR036425">
    <property type="entry name" value="MoaB/Mog-like_dom_sf"/>
</dbReference>
<evidence type="ECO:0000313" key="7">
    <source>
        <dbReference type="Proteomes" id="UP000683360"/>
    </source>
</evidence>
<dbReference type="Pfam" id="PF00994">
    <property type="entry name" value="MoCF_biosynth"/>
    <property type="match status" value="1"/>
</dbReference>
<dbReference type="EMBL" id="CAJPWZ010002421">
    <property type="protein sequence ID" value="CAG2238305.1"/>
    <property type="molecule type" value="Genomic_DNA"/>
</dbReference>
<dbReference type="GO" id="GO:0061599">
    <property type="term" value="F:molybdopterin molybdotransferase activity"/>
    <property type="evidence" value="ECO:0007669"/>
    <property type="project" value="UniProtKB-EC"/>
</dbReference>
<dbReference type="AlphaFoldDB" id="A0A8S3U318"/>
<dbReference type="InterPro" id="IPR051920">
    <property type="entry name" value="MPT_Adenylyltrnsfr/MoaC-Rel"/>
</dbReference>
<dbReference type="SUPFAM" id="SSF53218">
    <property type="entry name" value="Molybdenum cofactor biosynthesis proteins"/>
    <property type="match status" value="1"/>
</dbReference>
<comment type="pathway">
    <text evidence="1">Cofactor biosynthesis; molybdopterin biosynthesis.</text>
</comment>
<dbReference type="PROSITE" id="PS01078">
    <property type="entry name" value="MOCF_BIOSYNTHESIS_1"/>
    <property type="match status" value="1"/>
</dbReference>
<dbReference type="Gene3D" id="3.40.980.10">
    <property type="entry name" value="MoaB/Mog-like domain"/>
    <property type="match status" value="1"/>
</dbReference>
<keyword evidence="6" id="KW-0808">Transferase</keyword>
<dbReference type="PANTHER" id="PTHR43764:SF1">
    <property type="entry name" value="MOLYBDOPTERIN MOLYBDOTRANSFERASE"/>
    <property type="match status" value="1"/>
</dbReference>
<comment type="similarity">
    <text evidence="2">In the N-terminal section; belongs to the MoaB/Mog family.</text>
</comment>
<dbReference type="CDD" id="cd00886">
    <property type="entry name" value="MogA_MoaB"/>
    <property type="match status" value="1"/>
</dbReference>
<dbReference type="GO" id="GO:0016779">
    <property type="term" value="F:nucleotidyltransferase activity"/>
    <property type="evidence" value="ECO:0007669"/>
    <property type="project" value="UniProtKB-KW"/>
</dbReference>
<dbReference type="InterPro" id="IPR016186">
    <property type="entry name" value="C-type_lectin-like/link_sf"/>
</dbReference>
<dbReference type="EC" id="2.10.1.1" evidence="3"/>
<evidence type="ECO:0000259" key="5">
    <source>
        <dbReference type="SMART" id="SM00852"/>
    </source>
</evidence>
<dbReference type="NCBIfam" id="TIGR00177">
    <property type="entry name" value="molyb_syn"/>
    <property type="match status" value="1"/>
</dbReference>
<proteinExistence type="inferred from homology"/>
<evidence type="ECO:0000256" key="2">
    <source>
        <dbReference type="ARBA" id="ARBA00007589"/>
    </source>
</evidence>
<dbReference type="Gene3D" id="3.10.100.10">
    <property type="entry name" value="Mannose-Binding Protein A, subunit A"/>
    <property type="match status" value="1"/>
</dbReference>
<evidence type="ECO:0000256" key="3">
    <source>
        <dbReference type="ARBA" id="ARBA00013269"/>
    </source>
</evidence>
<dbReference type="InterPro" id="IPR008284">
    <property type="entry name" value="MoCF_biosynth_CS"/>
</dbReference>
<dbReference type="GO" id="GO:0006777">
    <property type="term" value="P:Mo-molybdopterin cofactor biosynthetic process"/>
    <property type="evidence" value="ECO:0007669"/>
    <property type="project" value="UniProtKB-KW"/>
</dbReference>
<comment type="caution">
    <text evidence="6">The sequence shown here is derived from an EMBL/GenBank/DDBJ whole genome shotgun (WGS) entry which is preliminary data.</text>
</comment>